<reference evidence="1 2" key="1">
    <citation type="journal article" date="2019" name="Environ. Microbiol.">
        <title>At the nexus of three kingdoms: the genome of the mycorrhizal fungus Gigaspora margarita provides insights into plant, endobacterial and fungal interactions.</title>
        <authorList>
            <person name="Venice F."/>
            <person name="Ghignone S."/>
            <person name="Salvioli di Fossalunga A."/>
            <person name="Amselem J."/>
            <person name="Novero M."/>
            <person name="Xianan X."/>
            <person name="Sedzielewska Toro K."/>
            <person name="Morin E."/>
            <person name="Lipzen A."/>
            <person name="Grigoriev I.V."/>
            <person name="Henrissat B."/>
            <person name="Martin F.M."/>
            <person name="Bonfante P."/>
        </authorList>
    </citation>
    <scope>NUCLEOTIDE SEQUENCE [LARGE SCALE GENOMIC DNA]</scope>
    <source>
        <strain evidence="1 2">BEG34</strain>
    </source>
</reference>
<dbReference type="AlphaFoldDB" id="A0A8H4A732"/>
<proteinExistence type="predicted"/>
<organism evidence="1 2">
    <name type="scientific">Gigaspora margarita</name>
    <dbReference type="NCBI Taxonomy" id="4874"/>
    <lineage>
        <taxon>Eukaryota</taxon>
        <taxon>Fungi</taxon>
        <taxon>Fungi incertae sedis</taxon>
        <taxon>Mucoromycota</taxon>
        <taxon>Glomeromycotina</taxon>
        <taxon>Glomeromycetes</taxon>
        <taxon>Diversisporales</taxon>
        <taxon>Gigasporaceae</taxon>
        <taxon>Gigaspora</taxon>
    </lineage>
</organism>
<evidence type="ECO:0000313" key="2">
    <source>
        <dbReference type="Proteomes" id="UP000439903"/>
    </source>
</evidence>
<accession>A0A8H4A732</accession>
<dbReference type="Gene3D" id="2.40.70.10">
    <property type="entry name" value="Acid Proteases"/>
    <property type="match status" value="1"/>
</dbReference>
<protein>
    <submittedName>
        <fullName evidence="1">Uncharacterized protein</fullName>
    </submittedName>
</protein>
<sequence>MTSSENKLETNTLACSWNESEFDSSGTTNKYTIQITPEGSQSDAEILLPNSIEINFIHKIIPNDVATIYCKISLPLEKIVQVPSAMINSGANCLVISKGLIKLLGAEVDKNKKLSVKWRNNLLESLGIFYNILVTVGQEENSCTISKDFPVMDDDKSWILLGTSWLDRAG</sequence>
<dbReference type="InterPro" id="IPR021109">
    <property type="entry name" value="Peptidase_aspartic_dom_sf"/>
</dbReference>
<evidence type="ECO:0000313" key="1">
    <source>
        <dbReference type="EMBL" id="KAF0441182.1"/>
    </source>
</evidence>
<dbReference type="EMBL" id="WTPW01001351">
    <property type="protein sequence ID" value="KAF0441182.1"/>
    <property type="molecule type" value="Genomic_DNA"/>
</dbReference>
<keyword evidence="2" id="KW-1185">Reference proteome</keyword>
<dbReference type="Proteomes" id="UP000439903">
    <property type="component" value="Unassembled WGS sequence"/>
</dbReference>
<comment type="caution">
    <text evidence="1">The sequence shown here is derived from an EMBL/GenBank/DDBJ whole genome shotgun (WGS) entry which is preliminary data.</text>
</comment>
<gene>
    <name evidence="1" type="ORF">F8M41_003905</name>
</gene>
<name>A0A8H4A732_GIGMA</name>